<name>W7XIY3_TETTS</name>
<dbReference type="EMBL" id="GG662650">
    <property type="protein sequence ID" value="EWS73699.1"/>
    <property type="molecule type" value="Genomic_DNA"/>
</dbReference>
<dbReference type="Proteomes" id="UP000009168">
    <property type="component" value="Unassembled WGS sequence"/>
</dbReference>
<sequence length="109" mass="13301">MNVYNQWRQFLEFFYSLTYNFFKIIVQSIKLIVLNIFKIYFINNNNKISFKNYQPKILFFDIFTPGNQNYEHQKQQKLKYIYEASRVNIVRLVQVYNQNIKSNAPSPLI</sequence>
<reference evidence="3" key="1">
    <citation type="journal article" date="2006" name="PLoS Biol.">
        <title>Macronuclear genome sequence of the ciliate Tetrahymena thermophila, a model eukaryote.</title>
        <authorList>
            <person name="Eisen J.A."/>
            <person name="Coyne R.S."/>
            <person name="Wu M."/>
            <person name="Wu D."/>
            <person name="Thiagarajan M."/>
            <person name="Wortman J.R."/>
            <person name="Badger J.H."/>
            <person name="Ren Q."/>
            <person name="Amedeo P."/>
            <person name="Jones K.M."/>
            <person name="Tallon L.J."/>
            <person name="Delcher A.L."/>
            <person name="Salzberg S.L."/>
            <person name="Silva J.C."/>
            <person name="Haas B.J."/>
            <person name="Majoros W.H."/>
            <person name="Farzad M."/>
            <person name="Carlton J.M."/>
            <person name="Smith R.K. Jr."/>
            <person name="Garg J."/>
            <person name="Pearlman R.E."/>
            <person name="Karrer K.M."/>
            <person name="Sun L."/>
            <person name="Manning G."/>
            <person name="Elde N.C."/>
            <person name="Turkewitz A.P."/>
            <person name="Asai D.J."/>
            <person name="Wilkes D.E."/>
            <person name="Wang Y."/>
            <person name="Cai H."/>
            <person name="Collins K."/>
            <person name="Stewart B.A."/>
            <person name="Lee S.R."/>
            <person name="Wilamowska K."/>
            <person name="Weinberg Z."/>
            <person name="Ruzzo W.L."/>
            <person name="Wloga D."/>
            <person name="Gaertig J."/>
            <person name="Frankel J."/>
            <person name="Tsao C.-C."/>
            <person name="Gorovsky M.A."/>
            <person name="Keeling P.J."/>
            <person name="Waller R.F."/>
            <person name="Patron N.J."/>
            <person name="Cherry J.M."/>
            <person name="Stover N.A."/>
            <person name="Krieger C.J."/>
            <person name="del Toro C."/>
            <person name="Ryder H.F."/>
            <person name="Williamson S.C."/>
            <person name="Barbeau R.A."/>
            <person name="Hamilton E.P."/>
            <person name="Orias E."/>
        </authorList>
    </citation>
    <scope>NUCLEOTIDE SEQUENCE [LARGE SCALE GENOMIC DNA]</scope>
    <source>
        <strain evidence="3">SB210</strain>
    </source>
</reference>
<keyword evidence="1 2" id="KW-0812">Transmembrane</keyword>
<dbReference type="AlphaFoldDB" id="W7XIY3"/>
<evidence type="ECO:0000313" key="2">
    <source>
        <dbReference type="EMBL" id="EWS73699.1"/>
    </source>
</evidence>
<feature type="transmembrane region" description="Helical" evidence="1">
    <location>
        <begin position="20"/>
        <end position="41"/>
    </location>
</feature>
<gene>
    <name evidence="2" type="ORF">TTHERM_000463128</name>
</gene>
<dbReference type="InParanoid" id="W7XIY3"/>
<keyword evidence="1" id="KW-0472">Membrane</keyword>
<organism evidence="2 3">
    <name type="scientific">Tetrahymena thermophila (strain SB210)</name>
    <dbReference type="NCBI Taxonomy" id="312017"/>
    <lineage>
        <taxon>Eukaryota</taxon>
        <taxon>Sar</taxon>
        <taxon>Alveolata</taxon>
        <taxon>Ciliophora</taxon>
        <taxon>Intramacronucleata</taxon>
        <taxon>Oligohymenophorea</taxon>
        <taxon>Hymenostomatida</taxon>
        <taxon>Tetrahymenina</taxon>
        <taxon>Tetrahymenidae</taxon>
        <taxon>Tetrahymena</taxon>
    </lineage>
</organism>
<keyword evidence="3" id="KW-1185">Reference proteome</keyword>
<dbReference type="GeneID" id="24439099"/>
<protein>
    <submittedName>
        <fullName evidence="2">Transmembrane protein, putative</fullName>
    </submittedName>
</protein>
<keyword evidence="1" id="KW-1133">Transmembrane helix</keyword>
<evidence type="ECO:0000256" key="1">
    <source>
        <dbReference type="SAM" id="Phobius"/>
    </source>
</evidence>
<evidence type="ECO:0000313" key="3">
    <source>
        <dbReference type="Proteomes" id="UP000009168"/>
    </source>
</evidence>
<dbReference type="KEGG" id="tet:TTHERM_000463128"/>
<accession>W7XIY3</accession>
<dbReference type="RefSeq" id="XP_012653737.1">
    <property type="nucleotide sequence ID" value="XM_012798283.1"/>
</dbReference>
<proteinExistence type="predicted"/>